<evidence type="ECO:0000313" key="2">
    <source>
        <dbReference type="EMBL" id="OAQ61505.1"/>
    </source>
</evidence>
<dbReference type="OrthoDB" id="4960012at2759"/>
<dbReference type="KEGG" id="pchm:VFPPC_14581"/>
<proteinExistence type="predicted"/>
<evidence type="ECO:0000256" key="1">
    <source>
        <dbReference type="SAM" id="SignalP"/>
    </source>
</evidence>
<organism evidence="2 3">
    <name type="scientific">Pochonia chlamydosporia 170</name>
    <dbReference type="NCBI Taxonomy" id="1380566"/>
    <lineage>
        <taxon>Eukaryota</taxon>
        <taxon>Fungi</taxon>
        <taxon>Dikarya</taxon>
        <taxon>Ascomycota</taxon>
        <taxon>Pezizomycotina</taxon>
        <taxon>Sordariomycetes</taxon>
        <taxon>Hypocreomycetidae</taxon>
        <taxon>Hypocreales</taxon>
        <taxon>Clavicipitaceae</taxon>
        <taxon>Pochonia</taxon>
    </lineage>
</organism>
<sequence>MHSILTLITLLCVPSVLGNILNPAVEVGASYPAPTSPPILAARADRASVQSCLNSLASQLQPPAPSDSRISSIRGQSCTITAAASLSSPLISYVSVIKTYLNTIESKAKEIHTDCGADKASVRLPMPCGKSVELVFTSANSTSTTTVEMPNNSPTTIVLHNSAEGQSSRVAFAMVASAVVGCAMLLL</sequence>
<keyword evidence="3" id="KW-1185">Reference proteome</keyword>
<evidence type="ECO:0000313" key="3">
    <source>
        <dbReference type="Proteomes" id="UP000078397"/>
    </source>
</evidence>
<dbReference type="EMBL" id="LSBJ02000007">
    <property type="protein sequence ID" value="OAQ61505.1"/>
    <property type="molecule type" value="Genomic_DNA"/>
</dbReference>
<name>A0A179F7P7_METCM</name>
<feature type="signal peptide" evidence="1">
    <location>
        <begin position="1"/>
        <end position="18"/>
    </location>
</feature>
<protein>
    <submittedName>
        <fullName evidence="2">Uncharacterized protein</fullName>
    </submittedName>
</protein>
<dbReference type="Proteomes" id="UP000078397">
    <property type="component" value="Unassembled WGS sequence"/>
</dbReference>
<comment type="caution">
    <text evidence="2">The sequence shown here is derived from an EMBL/GenBank/DDBJ whole genome shotgun (WGS) entry which is preliminary data.</text>
</comment>
<reference evidence="2 3" key="1">
    <citation type="journal article" date="2016" name="PLoS Pathog.">
        <title>Biosynthesis of antibiotic leucinostatins in bio-control fungus Purpureocillium lilacinum and their inhibition on phytophthora revealed by genome mining.</title>
        <authorList>
            <person name="Wang G."/>
            <person name="Liu Z."/>
            <person name="Lin R."/>
            <person name="Li E."/>
            <person name="Mao Z."/>
            <person name="Ling J."/>
            <person name="Yang Y."/>
            <person name="Yin W.B."/>
            <person name="Xie B."/>
        </authorList>
    </citation>
    <scope>NUCLEOTIDE SEQUENCE [LARGE SCALE GENOMIC DNA]</scope>
    <source>
        <strain evidence="2">170</strain>
    </source>
</reference>
<keyword evidence="1" id="KW-0732">Signal</keyword>
<dbReference type="STRING" id="1380566.A0A179F7P7"/>
<dbReference type="RefSeq" id="XP_018139209.1">
    <property type="nucleotide sequence ID" value="XM_018292349.1"/>
</dbReference>
<feature type="chain" id="PRO_5008101353" evidence="1">
    <location>
        <begin position="19"/>
        <end position="187"/>
    </location>
</feature>
<gene>
    <name evidence="2" type="ORF">VFPPC_14581</name>
</gene>
<dbReference type="GeneID" id="28856343"/>
<dbReference type="AlphaFoldDB" id="A0A179F7P7"/>
<accession>A0A179F7P7</accession>